<dbReference type="NCBIfam" id="TIGR02937">
    <property type="entry name" value="sigma70-ECF"/>
    <property type="match status" value="1"/>
</dbReference>
<dbReference type="NCBIfam" id="NF005143">
    <property type="entry name" value="PRK06596.1"/>
    <property type="match status" value="1"/>
</dbReference>
<dbReference type="OrthoDB" id="9809557at2"/>
<dbReference type="Gene3D" id="1.10.10.10">
    <property type="entry name" value="Winged helix-like DNA-binding domain superfamily/Winged helix DNA-binding domain"/>
    <property type="match status" value="1"/>
</dbReference>
<dbReference type="InterPro" id="IPR050813">
    <property type="entry name" value="Sigma-70_Factor"/>
</dbReference>
<comment type="similarity">
    <text evidence="1">Belongs to the sigma-70 factor family.</text>
</comment>
<evidence type="ECO:0000256" key="1">
    <source>
        <dbReference type="ARBA" id="ARBA00007788"/>
    </source>
</evidence>
<dbReference type="SUPFAM" id="SSF88946">
    <property type="entry name" value="Sigma2 domain of RNA polymerase sigma factors"/>
    <property type="match status" value="1"/>
</dbReference>
<keyword evidence="8" id="KW-1185">Reference proteome</keyword>
<keyword evidence="2" id="KW-0805">Transcription regulation</keyword>
<dbReference type="GO" id="GO:0003677">
    <property type="term" value="F:DNA binding"/>
    <property type="evidence" value="ECO:0007669"/>
    <property type="project" value="UniProtKB-KW"/>
</dbReference>
<dbReference type="InterPro" id="IPR014284">
    <property type="entry name" value="RNA_pol_sigma-70_dom"/>
</dbReference>
<dbReference type="InterPro" id="IPR000943">
    <property type="entry name" value="RNA_pol_sigma70"/>
</dbReference>
<proteinExistence type="inferred from homology"/>
<evidence type="ECO:0000256" key="5">
    <source>
        <dbReference type="ARBA" id="ARBA00023163"/>
    </source>
</evidence>
<keyword evidence="3" id="KW-0731">Sigma factor</keyword>
<dbReference type="Proteomes" id="UP000319732">
    <property type="component" value="Unassembled WGS sequence"/>
</dbReference>
<keyword evidence="5" id="KW-0804">Transcription</keyword>
<dbReference type="SUPFAM" id="SSF88659">
    <property type="entry name" value="Sigma3 and sigma4 domains of RNA polymerase sigma factors"/>
    <property type="match status" value="1"/>
</dbReference>
<evidence type="ECO:0000313" key="8">
    <source>
        <dbReference type="Proteomes" id="UP000319732"/>
    </source>
</evidence>
<reference evidence="7 8" key="1">
    <citation type="submission" date="2019-06" db="EMBL/GenBank/DDBJ databases">
        <title>Whole genome sequence for Cellvibrionaceae sp. R142.</title>
        <authorList>
            <person name="Wang G."/>
        </authorList>
    </citation>
    <scope>NUCLEOTIDE SEQUENCE [LARGE SCALE GENOMIC DNA]</scope>
    <source>
        <strain evidence="7 8">R142</strain>
    </source>
</reference>
<dbReference type="GO" id="GO:0016987">
    <property type="term" value="F:sigma factor activity"/>
    <property type="evidence" value="ECO:0007669"/>
    <property type="project" value="UniProtKB-KW"/>
</dbReference>
<evidence type="ECO:0000313" key="7">
    <source>
        <dbReference type="EMBL" id="TQV85171.1"/>
    </source>
</evidence>
<dbReference type="InterPro" id="IPR013324">
    <property type="entry name" value="RNA_pol_sigma_r3/r4-like"/>
</dbReference>
<organism evidence="7 8">
    <name type="scientific">Exilibacterium tricleocarpae</name>
    <dbReference type="NCBI Taxonomy" id="2591008"/>
    <lineage>
        <taxon>Bacteria</taxon>
        <taxon>Pseudomonadati</taxon>
        <taxon>Pseudomonadota</taxon>
        <taxon>Gammaproteobacteria</taxon>
        <taxon>Cellvibrionales</taxon>
        <taxon>Cellvibrionaceae</taxon>
        <taxon>Exilibacterium</taxon>
    </lineage>
</organism>
<protein>
    <submittedName>
        <fullName evidence="7">Sigma-70 family RNA polymerase sigma factor</fullName>
    </submittedName>
</protein>
<dbReference type="PANTHER" id="PTHR30376:SF3">
    <property type="entry name" value="RNA POLYMERASE SIGMA FACTOR RPOH"/>
    <property type="match status" value="1"/>
</dbReference>
<dbReference type="Pfam" id="PF04545">
    <property type="entry name" value="Sigma70_r4"/>
    <property type="match status" value="1"/>
</dbReference>
<evidence type="ECO:0000256" key="3">
    <source>
        <dbReference type="ARBA" id="ARBA00023082"/>
    </source>
</evidence>
<dbReference type="EMBL" id="VHSG01000004">
    <property type="protein sequence ID" value="TQV85171.1"/>
    <property type="molecule type" value="Genomic_DNA"/>
</dbReference>
<comment type="caution">
    <text evidence="7">The sequence shown here is derived from an EMBL/GenBank/DDBJ whole genome shotgun (WGS) entry which is preliminary data.</text>
</comment>
<accession>A0A545U6R6</accession>
<dbReference type="InterPro" id="IPR007627">
    <property type="entry name" value="RNA_pol_sigma70_r2"/>
</dbReference>
<dbReference type="InterPro" id="IPR013325">
    <property type="entry name" value="RNA_pol_sigma_r2"/>
</dbReference>
<evidence type="ECO:0000256" key="4">
    <source>
        <dbReference type="ARBA" id="ARBA00023125"/>
    </source>
</evidence>
<dbReference type="GO" id="GO:0006352">
    <property type="term" value="P:DNA-templated transcription initiation"/>
    <property type="evidence" value="ECO:0007669"/>
    <property type="project" value="InterPro"/>
</dbReference>
<keyword evidence="4" id="KW-0238">DNA-binding</keyword>
<evidence type="ECO:0000259" key="6">
    <source>
        <dbReference type="PROSITE" id="PS00715"/>
    </source>
</evidence>
<dbReference type="InterPro" id="IPR036388">
    <property type="entry name" value="WH-like_DNA-bd_sf"/>
</dbReference>
<gene>
    <name evidence="7" type="ORF">FKG94_02995</name>
</gene>
<dbReference type="Gene3D" id="1.20.120.1810">
    <property type="match status" value="1"/>
</dbReference>
<evidence type="ECO:0000256" key="2">
    <source>
        <dbReference type="ARBA" id="ARBA00023015"/>
    </source>
</evidence>
<dbReference type="PANTHER" id="PTHR30376">
    <property type="entry name" value="SIGMA FACTOR RPOH HEAT SHOCK RELATED"/>
    <property type="match status" value="1"/>
</dbReference>
<dbReference type="PROSITE" id="PS00715">
    <property type="entry name" value="SIGMA70_1"/>
    <property type="match status" value="1"/>
</dbReference>
<dbReference type="AlphaFoldDB" id="A0A545U6R6"/>
<name>A0A545U6R6_9GAMM</name>
<dbReference type="InterPro" id="IPR007630">
    <property type="entry name" value="RNA_pol_sigma70_r4"/>
</dbReference>
<feature type="domain" description="RNA polymerase sigma-70" evidence="6">
    <location>
        <begin position="92"/>
        <end position="105"/>
    </location>
</feature>
<sequence length="292" mass="33551">MQSQFLFKEYRNMTVPISLTNTLPAITAGTFNQYLEVIRVMPLLSPDEERHLFIRYQEQGDLEAAKKLVLSHLGLVIKVAKRYFRLGLPREDLVQQGNIGLMTAVKKFDLNFSVRLSTYALHWIRAEIADYIIKNWKIVKVATTKVQRQLFFNLHKLKKLPGPLAQDDAQSIAAQTGTSCREVIDMNQRICGHDESFETLGETMADEAIAFRCPLALLLEQERTSRYDDIVEAIKSLDERSRDILENRWLGERKQTLASLASKYRLSKERVRQIETAALATLKKQLADESQH</sequence>
<dbReference type="Pfam" id="PF04542">
    <property type="entry name" value="Sigma70_r2"/>
    <property type="match status" value="1"/>
</dbReference>
<dbReference type="PRINTS" id="PR00046">
    <property type="entry name" value="SIGMA70FCT"/>
</dbReference>